<feature type="region of interest" description="Disordered" evidence="1">
    <location>
        <begin position="141"/>
        <end position="183"/>
    </location>
</feature>
<feature type="compositionally biased region" description="Basic and acidic residues" evidence="1">
    <location>
        <begin position="152"/>
        <end position="167"/>
    </location>
</feature>
<proteinExistence type="predicted"/>
<feature type="compositionally biased region" description="Gly residues" evidence="1">
    <location>
        <begin position="55"/>
        <end position="65"/>
    </location>
</feature>
<name>A0A829QRB2_9MYCO</name>
<dbReference type="EMBL" id="JAOH01000002">
    <property type="protein sequence ID" value="EUA65230.1"/>
    <property type="molecule type" value="Genomic_DNA"/>
</dbReference>
<feature type="region of interest" description="Disordered" evidence="1">
    <location>
        <begin position="102"/>
        <end position="121"/>
    </location>
</feature>
<gene>
    <name evidence="2" type="ORF">I542_5410</name>
</gene>
<protein>
    <recommendedName>
        <fullName evidence="4">PPE family protein</fullName>
    </recommendedName>
</protein>
<sequence length="183" mass="18508">MVRAAAAPKVVPAVRAAVWATPSAVLVAAQIRPAPVCRWVDTTAAGYSSPSSSGSGAGTLSGPGALRGGAGVPGLGGGAGTNPTGIGGAGVRGGAMGMGGMGMAPMGGAHGRGGHGEEDDEHQTPEFLINWDNGNELFGDLPKASPGVIGDWSEHERAEKQRRESEKRRYKSMGWNVDFGDDD</sequence>
<evidence type="ECO:0000256" key="1">
    <source>
        <dbReference type="SAM" id="MobiDB-lite"/>
    </source>
</evidence>
<feature type="region of interest" description="Disordered" evidence="1">
    <location>
        <begin position="45"/>
        <end position="65"/>
    </location>
</feature>
<reference evidence="2 3" key="1">
    <citation type="submission" date="2013-12" db="EMBL/GenBank/DDBJ databases">
        <authorList>
            <person name="Zelazny A."/>
            <person name="Olivier K."/>
            <person name="Holland S."/>
            <person name="Lenaerts A."/>
            <person name="Ordway D."/>
            <person name="DeGroote M.A."/>
            <person name="Parker T."/>
            <person name="Sizemore C."/>
            <person name="Tallon L.J."/>
            <person name="Sadzewicz L.K."/>
            <person name="Sengamalay N."/>
            <person name="Fraser C.M."/>
            <person name="Hine E."/>
            <person name="Shefchek K.A."/>
            <person name="Das S.P."/>
            <person name="Tettelin H."/>
        </authorList>
    </citation>
    <scope>NUCLEOTIDE SEQUENCE [LARGE SCALE GENOMIC DNA]</scope>
    <source>
        <strain evidence="2 3">1948</strain>
    </source>
</reference>
<evidence type="ECO:0008006" key="4">
    <source>
        <dbReference type="Google" id="ProtNLM"/>
    </source>
</evidence>
<dbReference type="AlphaFoldDB" id="A0A829QRB2"/>
<organism evidence="2 3">
    <name type="scientific">Mycobacteroides abscessus 1948</name>
    <dbReference type="NCBI Taxonomy" id="1299323"/>
    <lineage>
        <taxon>Bacteria</taxon>
        <taxon>Bacillati</taxon>
        <taxon>Actinomycetota</taxon>
        <taxon>Actinomycetes</taxon>
        <taxon>Mycobacteriales</taxon>
        <taxon>Mycobacteriaceae</taxon>
        <taxon>Mycobacteroides</taxon>
        <taxon>Mycobacteroides abscessus</taxon>
    </lineage>
</organism>
<feature type="compositionally biased region" description="Low complexity" evidence="1">
    <location>
        <begin position="45"/>
        <end position="54"/>
    </location>
</feature>
<accession>A0A829QRB2</accession>
<comment type="caution">
    <text evidence="2">The sequence shown here is derived from an EMBL/GenBank/DDBJ whole genome shotgun (WGS) entry which is preliminary data.</text>
</comment>
<evidence type="ECO:0000313" key="3">
    <source>
        <dbReference type="Proteomes" id="UP000021210"/>
    </source>
</evidence>
<dbReference type="Proteomes" id="UP000021210">
    <property type="component" value="Unassembled WGS sequence"/>
</dbReference>
<evidence type="ECO:0000313" key="2">
    <source>
        <dbReference type="EMBL" id="EUA65230.1"/>
    </source>
</evidence>